<evidence type="ECO:0000313" key="2">
    <source>
        <dbReference type="EMBL" id="GAL33277.1"/>
    </source>
</evidence>
<keyword evidence="3" id="KW-1185">Reference proteome</keyword>
<comment type="caution">
    <text evidence="2">The sequence shown here is derived from an EMBL/GenBank/DDBJ whole genome shotgun (WGS) entry which is preliminary data.</text>
</comment>
<evidence type="ECO:0000313" key="3">
    <source>
        <dbReference type="Proteomes" id="UP000029224"/>
    </source>
</evidence>
<feature type="transmembrane region" description="Helical" evidence="1">
    <location>
        <begin position="61"/>
        <end position="83"/>
    </location>
</feature>
<dbReference type="Proteomes" id="UP000029224">
    <property type="component" value="Unassembled WGS sequence"/>
</dbReference>
<dbReference type="EMBL" id="BBMT01000003">
    <property type="protein sequence ID" value="GAL33277.1"/>
    <property type="molecule type" value="Genomic_DNA"/>
</dbReference>
<feature type="transmembrane region" description="Helical" evidence="1">
    <location>
        <begin position="30"/>
        <end position="55"/>
    </location>
</feature>
<organism evidence="2 3">
    <name type="scientific">Vibrio maritimus</name>
    <dbReference type="NCBI Taxonomy" id="990268"/>
    <lineage>
        <taxon>Bacteria</taxon>
        <taxon>Pseudomonadati</taxon>
        <taxon>Pseudomonadota</taxon>
        <taxon>Gammaproteobacteria</taxon>
        <taxon>Vibrionales</taxon>
        <taxon>Vibrionaceae</taxon>
        <taxon>Vibrio</taxon>
    </lineage>
</organism>
<gene>
    <name evidence="2" type="ORF">JCM19240_1973</name>
</gene>
<dbReference type="AlphaFoldDB" id="A0A090TQ38"/>
<sequence length="134" mass="14166">MSKMTDNAKVAVKAQKALMKAELKRSKTAAVLYAATIATFSVAFLAANLAGYLYLVGDAQACHAAMMVGCANLLIGAVPAYLASRLQATEQEQLLVEIRDQASSAITQPFSSGSLDTASVVTPLLNIALKNFRR</sequence>
<evidence type="ECO:0000256" key="1">
    <source>
        <dbReference type="SAM" id="Phobius"/>
    </source>
</evidence>
<accession>A0A090TQ38</accession>
<keyword evidence="1" id="KW-0812">Transmembrane</keyword>
<keyword evidence="1" id="KW-0472">Membrane</keyword>
<reference evidence="2 3" key="2">
    <citation type="submission" date="2014-09" db="EMBL/GenBank/DDBJ databases">
        <authorList>
            <consortium name="NBRP consortium"/>
            <person name="Sawabe T."/>
            <person name="Meirelles P."/>
            <person name="Nakanishi M."/>
            <person name="Sayaka M."/>
            <person name="Hattori M."/>
            <person name="Ohkuma M."/>
        </authorList>
    </citation>
    <scope>NUCLEOTIDE SEQUENCE [LARGE SCALE GENOMIC DNA]</scope>
    <source>
        <strain evidence="2 3">JCM 19240</strain>
    </source>
</reference>
<reference evidence="2 3" key="1">
    <citation type="submission" date="2014-09" db="EMBL/GenBank/DDBJ databases">
        <title>Vibrio maritimus JCM 19240. (C210) whole genome shotgun sequence.</title>
        <authorList>
            <person name="Sawabe T."/>
            <person name="Meirelles P."/>
            <person name="Nakanishi M."/>
            <person name="Sayaka M."/>
            <person name="Hattori M."/>
            <person name="Ohkuma M."/>
        </authorList>
    </citation>
    <scope>NUCLEOTIDE SEQUENCE [LARGE SCALE GENOMIC DNA]</scope>
    <source>
        <strain evidence="2 3">JCM 19240</strain>
    </source>
</reference>
<proteinExistence type="predicted"/>
<name>A0A090TQ38_9VIBR</name>
<keyword evidence="1" id="KW-1133">Transmembrane helix</keyword>
<protein>
    <submittedName>
        <fullName evidence="2">Uncharacterized protein</fullName>
    </submittedName>
</protein>